<dbReference type="Gene3D" id="2.60.40.10">
    <property type="entry name" value="Immunoglobulins"/>
    <property type="match status" value="1"/>
</dbReference>
<dbReference type="InterPro" id="IPR004193">
    <property type="entry name" value="Glyco_hydro_13_N"/>
</dbReference>
<dbReference type="InterPro" id="IPR017853">
    <property type="entry name" value="GH"/>
</dbReference>
<comment type="similarity">
    <text evidence="1">Belongs to the glycosyl hydrolase 13 family.</text>
</comment>
<evidence type="ECO:0000259" key="3">
    <source>
        <dbReference type="SMART" id="SM00642"/>
    </source>
</evidence>
<dbReference type="InterPro" id="IPR013780">
    <property type="entry name" value="Glyco_hydro_b"/>
</dbReference>
<dbReference type="InterPro" id="IPR006047">
    <property type="entry name" value="GH13_cat_dom"/>
</dbReference>
<organism evidence="4 5">
    <name type="scientific">Thalassotalea profundi</name>
    <dbReference type="NCBI Taxonomy" id="2036687"/>
    <lineage>
        <taxon>Bacteria</taxon>
        <taxon>Pseudomonadati</taxon>
        <taxon>Pseudomonadota</taxon>
        <taxon>Gammaproteobacteria</taxon>
        <taxon>Alteromonadales</taxon>
        <taxon>Colwelliaceae</taxon>
        <taxon>Thalassotalea</taxon>
    </lineage>
</organism>
<dbReference type="SMART" id="SM00642">
    <property type="entry name" value="Aamy"/>
    <property type="match status" value="1"/>
</dbReference>
<dbReference type="CDD" id="cd11341">
    <property type="entry name" value="AmyAc_Pullulanase_LD-like"/>
    <property type="match status" value="1"/>
</dbReference>
<dbReference type="SUPFAM" id="SSF81296">
    <property type="entry name" value="E set domains"/>
    <property type="match status" value="2"/>
</dbReference>
<dbReference type="Pfam" id="PF02922">
    <property type="entry name" value="CBM_48"/>
    <property type="match status" value="1"/>
</dbReference>
<dbReference type="Proteomes" id="UP000626370">
    <property type="component" value="Unassembled WGS sequence"/>
</dbReference>
<dbReference type="InterPro" id="IPR024561">
    <property type="entry name" value="Pullul_strch_C"/>
</dbReference>
<gene>
    <name evidence="4" type="ORF">GCM10011501_02120</name>
</gene>
<dbReference type="InterPro" id="IPR040671">
    <property type="entry name" value="Pullulanase_N2"/>
</dbReference>
<dbReference type="NCBIfam" id="TIGR02103">
    <property type="entry name" value="pullul_strch"/>
    <property type="match status" value="1"/>
</dbReference>
<name>A0ABQ3ICD3_9GAMM</name>
<keyword evidence="2" id="KW-0326">Glycosidase</keyword>
<keyword evidence="2" id="KW-0378">Hydrolase</keyword>
<dbReference type="CDD" id="cd02860">
    <property type="entry name" value="E_set_Pullulanase"/>
    <property type="match status" value="1"/>
</dbReference>
<dbReference type="SUPFAM" id="SSF51011">
    <property type="entry name" value="Glycosyl hydrolase domain"/>
    <property type="match status" value="1"/>
</dbReference>
<evidence type="ECO:0000256" key="2">
    <source>
        <dbReference type="ARBA" id="ARBA00023295"/>
    </source>
</evidence>
<keyword evidence="5" id="KW-1185">Reference proteome</keyword>
<dbReference type="Gene3D" id="2.60.40.1180">
    <property type="entry name" value="Golgi alpha-mannosidase II"/>
    <property type="match status" value="1"/>
</dbReference>
<feature type="domain" description="Glycosyl hydrolase family 13 catalytic" evidence="3">
    <location>
        <begin position="377"/>
        <end position="787"/>
    </location>
</feature>
<dbReference type="InterPro" id="IPR014756">
    <property type="entry name" value="Ig_E-set"/>
</dbReference>
<accession>A0ABQ3ICD3</accession>
<evidence type="ECO:0000313" key="5">
    <source>
        <dbReference type="Proteomes" id="UP000626370"/>
    </source>
</evidence>
<dbReference type="Gene3D" id="3.20.20.80">
    <property type="entry name" value="Glycosidases"/>
    <property type="match status" value="1"/>
</dbReference>
<dbReference type="SUPFAM" id="SSF51445">
    <property type="entry name" value="(Trans)glycosidases"/>
    <property type="match status" value="1"/>
</dbReference>
<dbReference type="PANTHER" id="PTHR43002">
    <property type="entry name" value="GLYCOGEN DEBRANCHING ENZYME"/>
    <property type="match status" value="1"/>
</dbReference>
<evidence type="ECO:0000256" key="1">
    <source>
        <dbReference type="ARBA" id="ARBA00008061"/>
    </source>
</evidence>
<dbReference type="EMBL" id="BNAH01000001">
    <property type="protein sequence ID" value="GHE78002.1"/>
    <property type="molecule type" value="Genomic_DNA"/>
</dbReference>
<sequence length="922" mass="103299">MFSCPKQTLAQSLTQSLADTKESTLVQQNYDVIKEINGYSAHWISINTLLLAPHYSANSVTLTSQFNDQRRMVELTKLSKQSQIAKPPHLKAFVAYQINIKESDAKQWLKSELTVSGFHANVPFITGVQIARLLDELYTTKDNDANEESQLGATINHKNVTFKLWAPTARSVEVLLFNDNKQPLSPSYLLMNEDSNTGIWQASSPDITSGSYYQYKVTTFHPASGKVESIITTDPYSLSLSSNSEYSQVVNLNASNTQPKGWKNHLIPTVKNPEDNIFYETHINDFSAHDNKLSSNNIRGKYAAFSEKNSDGINHLKTLNKAGINNIHLLPAFDIGTVNELETNTVKLSNTVKDICQIKPTTSICQNKLDENKTLAQLLTSFDANSGDAQALVEELRTVDNYNWGYDPFHYTVPEGSYAQNPEGVTRIVEFRQMVQSIHELGFRVIMDVVYNHTHQAGLEKTAVLDKIVPNYYQRLHPITGQIEQSTCCDNTATEHAMMEKLMIDSLVVWARDYKIDGFRFDLMAHQPKTAMLKARTTVQAVDSDTYFYGEGWNFGEVANNSQFEQASQLALSGTEIGTFTDRLRDAVRGGAFTASGNGIRKSQGIGNGLATFNNELVNSGKALNTYTLLADQLRIGLAGNLANFPLESAEGLQVTGKDIPYGDQPAGYAFDPADTINYVSKHDNQTLWDNNQYRLPFDMSTHDRVRFQLLSLSYPIFAQGIPFLHMGSELLRSKSFLRDSYDYGNWFNKVDFSGQTNNYNVGLPPAEKDQENWQLIKRILEKNQGRDKVSANDITFSKQAFLSLIKIRMSSPLFRLTSAEAIIDRIKFLNTGKNQQVGLIAMLIDDENKAEVIDNNNSQILVLFNSSREPKSMAFNNTQGFILHPVLANGNDKMVKESQINLNAFTVPALSTSVFIKPRKH</sequence>
<dbReference type="InterPro" id="IPR011839">
    <property type="entry name" value="Pullul_strch"/>
</dbReference>
<protein>
    <recommendedName>
        <fullName evidence="3">Glycosyl hydrolase family 13 catalytic domain-containing protein</fullName>
    </recommendedName>
</protein>
<dbReference type="Gene3D" id="2.60.40.1130">
    <property type="entry name" value="Rab geranylgeranyltransferase alpha-subunit, insert domain"/>
    <property type="match status" value="1"/>
</dbReference>
<evidence type="ECO:0000313" key="4">
    <source>
        <dbReference type="EMBL" id="GHE78002.1"/>
    </source>
</evidence>
<dbReference type="Pfam" id="PF17967">
    <property type="entry name" value="Pullulanase_N2"/>
    <property type="match status" value="1"/>
</dbReference>
<dbReference type="Pfam" id="PF11852">
    <property type="entry name" value="Pullul_strch_C"/>
    <property type="match status" value="1"/>
</dbReference>
<dbReference type="InterPro" id="IPR013783">
    <property type="entry name" value="Ig-like_fold"/>
</dbReference>
<proteinExistence type="inferred from homology"/>
<comment type="caution">
    <text evidence="4">The sequence shown here is derived from an EMBL/GenBank/DDBJ whole genome shotgun (WGS) entry which is preliminary data.</text>
</comment>
<reference evidence="5" key="1">
    <citation type="journal article" date="2019" name="Int. J. Syst. Evol. Microbiol.">
        <title>The Global Catalogue of Microorganisms (GCM) 10K type strain sequencing project: providing services to taxonomists for standard genome sequencing and annotation.</title>
        <authorList>
            <consortium name="The Broad Institute Genomics Platform"/>
            <consortium name="The Broad Institute Genome Sequencing Center for Infectious Disease"/>
            <person name="Wu L."/>
            <person name="Ma J."/>
        </authorList>
    </citation>
    <scope>NUCLEOTIDE SEQUENCE [LARGE SCALE GENOMIC DNA]</scope>
    <source>
        <strain evidence="5">CGMCC 1.15922</strain>
    </source>
</reference>